<evidence type="ECO:0000313" key="2">
    <source>
        <dbReference type="Proteomes" id="UP000622890"/>
    </source>
</evidence>
<dbReference type="EMBL" id="JAEPBG010000003">
    <property type="protein sequence ID" value="MBK4734919.1"/>
    <property type="molecule type" value="Genomic_DNA"/>
</dbReference>
<name>A0A934W7P6_9BURK</name>
<comment type="caution">
    <text evidence="1">The sequence shown here is derived from an EMBL/GenBank/DDBJ whole genome shotgun (WGS) entry which is preliminary data.</text>
</comment>
<dbReference type="AlphaFoldDB" id="A0A934W7P6"/>
<protein>
    <submittedName>
        <fullName evidence="1">Uncharacterized protein</fullName>
    </submittedName>
</protein>
<organism evidence="1 2">
    <name type="scientific">Noviherbaspirillum pedocola</name>
    <dbReference type="NCBI Taxonomy" id="2801341"/>
    <lineage>
        <taxon>Bacteria</taxon>
        <taxon>Pseudomonadati</taxon>
        <taxon>Pseudomonadota</taxon>
        <taxon>Betaproteobacteria</taxon>
        <taxon>Burkholderiales</taxon>
        <taxon>Oxalobacteraceae</taxon>
        <taxon>Noviherbaspirillum</taxon>
    </lineage>
</organism>
<dbReference type="RefSeq" id="WP_200591688.1">
    <property type="nucleotide sequence ID" value="NZ_JAEPBG010000003.1"/>
</dbReference>
<evidence type="ECO:0000313" key="1">
    <source>
        <dbReference type="EMBL" id="MBK4734919.1"/>
    </source>
</evidence>
<proteinExistence type="predicted"/>
<sequence>MSAPDFLIKNCPGSSSSSRCPTSWSRLKTSFSDAVRHCNGCNRKVYLCLNDQDLKFYSSLKYPIAVDSPDTEAALAQVDAMPVATATETSATPRSQALPPVAETALAAAPSVWRRPPQMSSENVLTQEDVENLDDMPAFMRCLTQAR</sequence>
<gene>
    <name evidence="1" type="ORF">JJB74_09905</name>
</gene>
<accession>A0A934W7P6</accession>
<dbReference type="Proteomes" id="UP000622890">
    <property type="component" value="Unassembled WGS sequence"/>
</dbReference>
<keyword evidence="2" id="KW-1185">Reference proteome</keyword>
<reference evidence="1" key="1">
    <citation type="submission" date="2021-01" db="EMBL/GenBank/DDBJ databases">
        <title>Genome sequence of strain Noviherbaspirillum sp. DKR-6.</title>
        <authorList>
            <person name="Chaudhary D.K."/>
        </authorList>
    </citation>
    <scope>NUCLEOTIDE SEQUENCE</scope>
    <source>
        <strain evidence="1">DKR-6</strain>
    </source>
</reference>